<proteinExistence type="predicted"/>
<organism evidence="3 4">
    <name type="scientific">Rhabdonatronobacter sediminivivens</name>
    <dbReference type="NCBI Taxonomy" id="2743469"/>
    <lineage>
        <taxon>Bacteria</taxon>
        <taxon>Pseudomonadati</taxon>
        <taxon>Pseudomonadota</taxon>
        <taxon>Alphaproteobacteria</taxon>
        <taxon>Rhodobacterales</taxon>
        <taxon>Paracoccaceae</taxon>
        <taxon>Rhabdonatronobacter</taxon>
    </lineage>
</organism>
<dbReference type="AlphaFoldDB" id="A0A7Z0KYR9"/>
<comment type="caution">
    <text evidence="3">The sequence shown here is derived from an EMBL/GenBank/DDBJ whole genome shotgun (WGS) entry which is preliminary data.</text>
</comment>
<keyword evidence="4" id="KW-1185">Reference proteome</keyword>
<evidence type="ECO:0000256" key="1">
    <source>
        <dbReference type="ARBA" id="ARBA00022729"/>
    </source>
</evidence>
<dbReference type="SUPFAM" id="SSF53850">
    <property type="entry name" value="Periplasmic binding protein-like II"/>
    <property type="match status" value="1"/>
</dbReference>
<dbReference type="PANTHER" id="PTHR35936:SF19">
    <property type="entry name" value="AMINO-ACID-BINDING PROTEIN YXEM-RELATED"/>
    <property type="match status" value="1"/>
</dbReference>
<protein>
    <submittedName>
        <fullName evidence="3">Transporter substrate-binding domain-containing protein</fullName>
    </submittedName>
</protein>
<dbReference type="RefSeq" id="WP_179905475.1">
    <property type="nucleotide sequence ID" value="NZ_JACBXS010000011.1"/>
</dbReference>
<accession>A0A7Z0KYR9</accession>
<dbReference type="Pfam" id="PF00497">
    <property type="entry name" value="SBP_bac_3"/>
    <property type="match status" value="1"/>
</dbReference>
<reference evidence="3 4" key="1">
    <citation type="journal article" date="2000" name="Arch. Microbiol.">
        <title>Rhodobaca bogoriensis gen. nov. and sp. nov., an alkaliphilic purple nonsulfur bacterium from African Rift Valley soda lakes.</title>
        <authorList>
            <person name="Milford A.D."/>
            <person name="Achenbach L.A."/>
            <person name="Jung D.O."/>
            <person name="Madigan M.T."/>
        </authorList>
    </citation>
    <scope>NUCLEOTIDE SEQUENCE [LARGE SCALE GENOMIC DNA]</scope>
    <source>
        <strain evidence="3 4">2376</strain>
    </source>
</reference>
<dbReference type="SMART" id="SM00062">
    <property type="entry name" value="PBPb"/>
    <property type="match status" value="1"/>
</dbReference>
<evidence type="ECO:0000313" key="4">
    <source>
        <dbReference type="Proteomes" id="UP000529417"/>
    </source>
</evidence>
<evidence type="ECO:0000259" key="2">
    <source>
        <dbReference type="SMART" id="SM00062"/>
    </source>
</evidence>
<dbReference type="PANTHER" id="PTHR35936">
    <property type="entry name" value="MEMBRANE-BOUND LYTIC MUREIN TRANSGLYCOSYLASE F"/>
    <property type="match status" value="1"/>
</dbReference>
<evidence type="ECO:0000313" key="3">
    <source>
        <dbReference type="EMBL" id="NYS24771.1"/>
    </source>
</evidence>
<gene>
    <name evidence="3" type="ORF">HUK65_07170</name>
</gene>
<keyword evidence="1" id="KW-0732">Signal</keyword>
<name>A0A7Z0KYR9_9RHOB</name>
<dbReference type="Gene3D" id="3.40.190.10">
    <property type="entry name" value="Periplasmic binding protein-like II"/>
    <property type="match status" value="2"/>
</dbReference>
<dbReference type="Proteomes" id="UP000529417">
    <property type="component" value="Unassembled WGS sequence"/>
</dbReference>
<sequence>MLRRDLFVAAALGTGGALLAGTQKAQAQTTGSRLARVLESGRLRVGTTGDFNPMSFRDTGSNDRAGYDIEAMLQLAADLDVQVEWVAAEWATITAGISADRYDIFSGASVNVARARVAAFSVPYTEAGTVPLSLAANAERFGTWEEINTEGTTVAVSMGTVFEEQARAHFPNATIQAVQTPATGFQEVLARRADVTITSNVEAGTLVQRFEELSILVPGSEMRNRRPFAYVVAQDDPIWLNFINTWVSLKRIEGFFAELDRKWLGQT</sequence>
<dbReference type="EMBL" id="JACBXS010000011">
    <property type="protein sequence ID" value="NYS24771.1"/>
    <property type="molecule type" value="Genomic_DNA"/>
</dbReference>
<dbReference type="InterPro" id="IPR001638">
    <property type="entry name" value="Solute-binding_3/MltF_N"/>
</dbReference>
<feature type="domain" description="Solute-binding protein family 3/N-terminal" evidence="2">
    <location>
        <begin position="42"/>
        <end position="267"/>
    </location>
</feature>